<dbReference type="PANTHER" id="PTHR31723:SF10">
    <property type="entry name" value="PATHOGEN-RELATED PROTEIN"/>
    <property type="match status" value="1"/>
</dbReference>
<dbReference type="SUPFAM" id="SSF54427">
    <property type="entry name" value="NTF2-like"/>
    <property type="match status" value="1"/>
</dbReference>
<dbReference type="Proteomes" id="UP000504603">
    <property type="component" value="Unplaced"/>
</dbReference>
<dbReference type="InterPro" id="IPR032710">
    <property type="entry name" value="NTF2-like_dom_sf"/>
</dbReference>
<sequence length="249" mass="28451">MQFHPQNLDSLLIHKDFTMEKYRSLLNEDEEIKNTQWRFGVPPNYAVVNKLFEEERTNVWAVGSLEERVQSLVKNFEMELFHKVSSSDFKTIDLSKFTFCLNGREALTIEEVKKLGGYNPFLQTSLPEEYRYYNAANETAESSHRAFTTTFPRGFALEIVQVYAGPPDIVFKFRHWGYMEGPFKGHAPTGERVEFYGVANFKVDEEGKIVKVEFFFDAGELLGKLMRGPGLDGSAEEAASSCPVLRNTG</sequence>
<reference evidence="2" key="1">
    <citation type="submission" date="2025-08" db="UniProtKB">
        <authorList>
            <consortium name="RefSeq"/>
        </authorList>
    </citation>
    <scope>IDENTIFICATION</scope>
    <source>
        <strain evidence="2">OHB3-1</strain>
    </source>
</reference>
<keyword evidence="1" id="KW-1185">Reference proteome</keyword>
<dbReference type="InterPro" id="IPR053218">
    <property type="entry name" value="Pathogen-related_defense"/>
</dbReference>
<dbReference type="KEGG" id="mcha:111011793"/>
<organism evidence="1 2">
    <name type="scientific">Momordica charantia</name>
    <name type="common">Bitter gourd</name>
    <name type="synonym">Balsam pear</name>
    <dbReference type="NCBI Taxonomy" id="3673"/>
    <lineage>
        <taxon>Eukaryota</taxon>
        <taxon>Viridiplantae</taxon>
        <taxon>Streptophyta</taxon>
        <taxon>Embryophyta</taxon>
        <taxon>Tracheophyta</taxon>
        <taxon>Spermatophyta</taxon>
        <taxon>Magnoliopsida</taxon>
        <taxon>eudicotyledons</taxon>
        <taxon>Gunneridae</taxon>
        <taxon>Pentapetalae</taxon>
        <taxon>rosids</taxon>
        <taxon>fabids</taxon>
        <taxon>Cucurbitales</taxon>
        <taxon>Cucurbitaceae</taxon>
        <taxon>Momordiceae</taxon>
        <taxon>Momordica</taxon>
    </lineage>
</organism>
<dbReference type="PANTHER" id="PTHR31723">
    <property type="entry name" value="PATHOGENESIS-RELATED FAMILY PROTEIN"/>
    <property type="match status" value="1"/>
</dbReference>
<dbReference type="AlphaFoldDB" id="A0A6J1CIG9"/>
<dbReference type="Gene3D" id="3.10.450.50">
    <property type="match status" value="1"/>
</dbReference>
<gene>
    <name evidence="2" type="primary">LOC111011793</name>
</gene>
<dbReference type="RefSeq" id="XP_022141379.1">
    <property type="nucleotide sequence ID" value="XM_022285687.1"/>
</dbReference>
<protein>
    <submittedName>
        <fullName evidence="2">Pathogen-related protein-like</fullName>
    </submittedName>
</protein>
<proteinExistence type="predicted"/>
<evidence type="ECO:0000313" key="1">
    <source>
        <dbReference type="Proteomes" id="UP000504603"/>
    </source>
</evidence>
<accession>A0A6J1CIG9</accession>
<dbReference type="OrthoDB" id="65445at2759"/>
<name>A0A6J1CIG9_MOMCH</name>
<dbReference type="GeneID" id="111011793"/>
<evidence type="ECO:0000313" key="2">
    <source>
        <dbReference type="RefSeq" id="XP_022141379.1"/>
    </source>
</evidence>